<protein>
    <submittedName>
        <fullName evidence="7">Six-hairpin glycosidase</fullName>
    </submittedName>
</protein>
<dbReference type="GeneID" id="59339637"/>
<dbReference type="PROSITE" id="PS51767">
    <property type="entry name" value="PEPTIDASE_A1"/>
    <property type="match status" value="1"/>
</dbReference>
<comment type="caution">
    <text evidence="7">The sequence shown here is derived from an EMBL/GenBank/DDBJ whole genome shotgun (WGS) entry which is preliminary data.</text>
</comment>
<dbReference type="GO" id="GO:0016798">
    <property type="term" value="F:hydrolase activity, acting on glycosyl bonds"/>
    <property type="evidence" value="ECO:0007669"/>
    <property type="project" value="UniProtKB-KW"/>
</dbReference>
<dbReference type="InterPro" id="IPR033121">
    <property type="entry name" value="PEPTIDASE_A1"/>
</dbReference>
<dbReference type="RefSeq" id="XP_037225031.1">
    <property type="nucleotide sequence ID" value="XM_037357121.1"/>
</dbReference>
<evidence type="ECO:0000259" key="6">
    <source>
        <dbReference type="PROSITE" id="PS51767"/>
    </source>
</evidence>
<evidence type="ECO:0000256" key="4">
    <source>
        <dbReference type="SAM" id="MobiDB-lite"/>
    </source>
</evidence>
<gene>
    <name evidence="7" type="ORF">MIND_00014900</name>
</gene>
<dbReference type="GO" id="GO:0006508">
    <property type="term" value="P:proteolysis"/>
    <property type="evidence" value="ECO:0007669"/>
    <property type="project" value="UniProtKB-KW"/>
</dbReference>
<dbReference type="GO" id="GO:0004190">
    <property type="term" value="F:aspartic-type endopeptidase activity"/>
    <property type="evidence" value="ECO:0007669"/>
    <property type="project" value="UniProtKB-KW"/>
</dbReference>
<evidence type="ECO:0000313" key="8">
    <source>
        <dbReference type="Proteomes" id="UP000636479"/>
    </source>
</evidence>
<keyword evidence="5" id="KW-1133">Transmembrane helix</keyword>
<dbReference type="Gene3D" id="2.40.70.10">
    <property type="entry name" value="Acid Proteases"/>
    <property type="match status" value="2"/>
</dbReference>
<keyword evidence="5" id="KW-0472">Membrane</keyword>
<dbReference type="AlphaFoldDB" id="A0A8H6TC68"/>
<dbReference type="InterPro" id="IPR034164">
    <property type="entry name" value="Pepsin-like_dom"/>
</dbReference>
<keyword evidence="7" id="KW-0326">Glycosidase</keyword>
<dbReference type="EMBL" id="JACAZF010000001">
    <property type="protein sequence ID" value="KAF7315008.1"/>
    <property type="molecule type" value="Genomic_DNA"/>
</dbReference>
<keyword evidence="5" id="KW-0812">Transmembrane</keyword>
<sequence>MRHSSAIVFSILLPHLRPSYLVSAKPGRLPQYSTDADNNVINNYNERYTVSLTVAGTQVNAILDTGSTDMWVAPPNGLKDQVDETGAFATIFYGDGSAFVNGSVELGDVEIAGNSIPHQAFINVLNSVGQDSDFSNGIFGLVGLGFDGPSGSIPSSLTQNGLNGTDVGKAVLTSIFAQNPTNGQFFSLSLSRVGDVDDSADASLTISGFDPKYAAVAESPLLFQFPYQSGRWGIVSDGIWANNEQIRWKSFSESLQSLEQNAVLLDTGTTNFLVPAEVRDAIYSSVPGALVSRNSSIPNLKFSEDQDTWVLPCKAIVNLTTRFAGQDFPIHPLDLSDIVTLTTPNGKQYTACLGSITNGGPILGPGLDALYGDSFLRNVYSVFSFGDGPTPPHVQLLADTVINQAAADFIKVRVEQLENGFPELGPADLIRLFDGPNAIIGGFPSITDASPSGSANSDDMAGAGPSSSNSTCVPGLGSDLSELSTESSKNSVNLADSKWGPAIVGLLAANLVILLVVAFFSVMNYVRNGRTTGVSKAADARYVPVKLKEDSTFVPARTSYEEHGQERYSD</sequence>
<evidence type="ECO:0000313" key="7">
    <source>
        <dbReference type="EMBL" id="KAF7315008.1"/>
    </source>
</evidence>
<feature type="transmembrane region" description="Helical" evidence="5">
    <location>
        <begin position="499"/>
        <end position="526"/>
    </location>
</feature>
<evidence type="ECO:0000256" key="3">
    <source>
        <dbReference type="RuleBase" id="RU000454"/>
    </source>
</evidence>
<dbReference type="OrthoDB" id="771136at2759"/>
<dbReference type="InterPro" id="IPR001969">
    <property type="entry name" value="Aspartic_peptidase_AS"/>
</dbReference>
<evidence type="ECO:0000256" key="1">
    <source>
        <dbReference type="ARBA" id="ARBA00007447"/>
    </source>
</evidence>
<dbReference type="Pfam" id="PF00026">
    <property type="entry name" value="Asp"/>
    <property type="match status" value="1"/>
</dbReference>
<keyword evidence="3" id="KW-0378">Hydrolase</keyword>
<proteinExistence type="inferred from homology"/>
<keyword evidence="8" id="KW-1185">Reference proteome</keyword>
<dbReference type="Proteomes" id="UP000636479">
    <property type="component" value="Unassembled WGS sequence"/>
</dbReference>
<name>A0A8H6TC68_9AGAR</name>
<dbReference type="PANTHER" id="PTHR47966:SF51">
    <property type="entry name" value="BETA-SITE APP-CLEAVING ENZYME, ISOFORM A-RELATED"/>
    <property type="match status" value="1"/>
</dbReference>
<dbReference type="CDD" id="cd05471">
    <property type="entry name" value="pepsin_like"/>
    <property type="match status" value="1"/>
</dbReference>
<dbReference type="InterPro" id="IPR001461">
    <property type="entry name" value="Aspartic_peptidase_A1"/>
</dbReference>
<dbReference type="PANTHER" id="PTHR47966">
    <property type="entry name" value="BETA-SITE APP-CLEAVING ENZYME, ISOFORM A-RELATED"/>
    <property type="match status" value="1"/>
</dbReference>
<dbReference type="InterPro" id="IPR021109">
    <property type="entry name" value="Peptidase_aspartic_dom_sf"/>
</dbReference>
<keyword evidence="3" id="KW-0645">Protease</keyword>
<dbReference type="SUPFAM" id="SSF50630">
    <property type="entry name" value="Acid proteases"/>
    <property type="match status" value="1"/>
</dbReference>
<keyword evidence="2 3" id="KW-0064">Aspartyl protease</keyword>
<feature type="domain" description="Peptidase A1" evidence="6">
    <location>
        <begin position="48"/>
        <end position="393"/>
    </location>
</feature>
<organism evidence="7 8">
    <name type="scientific">Mycena indigotica</name>
    <dbReference type="NCBI Taxonomy" id="2126181"/>
    <lineage>
        <taxon>Eukaryota</taxon>
        <taxon>Fungi</taxon>
        <taxon>Dikarya</taxon>
        <taxon>Basidiomycota</taxon>
        <taxon>Agaricomycotina</taxon>
        <taxon>Agaricomycetes</taxon>
        <taxon>Agaricomycetidae</taxon>
        <taxon>Agaricales</taxon>
        <taxon>Marasmiineae</taxon>
        <taxon>Mycenaceae</taxon>
        <taxon>Mycena</taxon>
    </lineage>
</organism>
<dbReference type="PROSITE" id="PS00141">
    <property type="entry name" value="ASP_PROTEASE"/>
    <property type="match status" value="2"/>
</dbReference>
<dbReference type="PRINTS" id="PR00792">
    <property type="entry name" value="PEPSIN"/>
</dbReference>
<reference evidence="7" key="1">
    <citation type="submission" date="2020-05" db="EMBL/GenBank/DDBJ databases">
        <title>Mycena genomes resolve the evolution of fungal bioluminescence.</title>
        <authorList>
            <person name="Tsai I.J."/>
        </authorList>
    </citation>
    <scope>NUCLEOTIDE SEQUENCE</scope>
    <source>
        <strain evidence="7">171206Taipei</strain>
    </source>
</reference>
<feature type="region of interest" description="Disordered" evidence="4">
    <location>
        <begin position="450"/>
        <end position="482"/>
    </location>
</feature>
<comment type="similarity">
    <text evidence="1 3">Belongs to the peptidase A1 family.</text>
</comment>
<accession>A0A8H6TC68</accession>
<evidence type="ECO:0000256" key="2">
    <source>
        <dbReference type="ARBA" id="ARBA00022750"/>
    </source>
</evidence>
<evidence type="ECO:0000256" key="5">
    <source>
        <dbReference type="SAM" id="Phobius"/>
    </source>
</evidence>